<accession>A0A9D3ZHA3</accession>
<protein>
    <submittedName>
        <fullName evidence="1">Uncharacterized protein</fullName>
    </submittedName>
</protein>
<sequence>MRRMYYHSGRRAITIGIAGGWVRSHWVRQSTDWEAVCYEFLGAIPDNINRGQIEMGWLRDTFLDPDNDSTKLDRIRYTRAYILEIIGGYPMPNLS</sequence>
<dbReference type="EMBL" id="JAIQCV010000013">
    <property type="protein sequence ID" value="KAH1033158.1"/>
    <property type="molecule type" value="Genomic_DNA"/>
</dbReference>
<dbReference type="OrthoDB" id="1937047at2759"/>
<dbReference type="AlphaFoldDB" id="A0A9D3ZHA3"/>
<proteinExistence type="predicted"/>
<comment type="caution">
    <text evidence="1">The sequence shown here is derived from an EMBL/GenBank/DDBJ whole genome shotgun (WGS) entry which is preliminary data.</text>
</comment>
<name>A0A9D3ZHA3_9ROSI</name>
<dbReference type="Proteomes" id="UP000828251">
    <property type="component" value="Unassembled WGS sequence"/>
</dbReference>
<evidence type="ECO:0000313" key="1">
    <source>
        <dbReference type="EMBL" id="KAH1033158.1"/>
    </source>
</evidence>
<organism evidence="1 2">
    <name type="scientific">Gossypium stocksii</name>
    <dbReference type="NCBI Taxonomy" id="47602"/>
    <lineage>
        <taxon>Eukaryota</taxon>
        <taxon>Viridiplantae</taxon>
        <taxon>Streptophyta</taxon>
        <taxon>Embryophyta</taxon>
        <taxon>Tracheophyta</taxon>
        <taxon>Spermatophyta</taxon>
        <taxon>Magnoliopsida</taxon>
        <taxon>eudicotyledons</taxon>
        <taxon>Gunneridae</taxon>
        <taxon>Pentapetalae</taxon>
        <taxon>rosids</taxon>
        <taxon>malvids</taxon>
        <taxon>Malvales</taxon>
        <taxon>Malvaceae</taxon>
        <taxon>Malvoideae</taxon>
        <taxon>Gossypium</taxon>
    </lineage>
</organism>
<gene>
    <name evidence="1" type="ORF">J1N35_045332</name>
</gene>
<evidence type="ECO:0000313" key="2">
    <source>
        <dbReference type="Proteomes" id="UP000828251"/>
    </source>
</evidence>
<reference evidence="1 2" key="1">
    <citation type="journal article" date="2021" name="Plant Biotechnol. J.">
        <title>Multi-omics assisted identification of the key and species-specific regulatory components of drought-tolerant mechanisms in Gossypium stocksii.</title>
        <authorList>
            <person name="Yu D."/>
            <person name="Ke L."/>
            <person name="Zhang D."/>
            <person name="Wu Y."/>
            <person name="Sun Y."/>
            <person name="Mei J."/>
            <person name="Sun J."/>
            <person name="Sun Y."/>
        </authorList>
    </citation>
    <scope>NUCLEOTIDE SEQUENCE [LARGE SCALE GENOMIC DNA]</scope>
    <source>
        <strain evidence="2">cv. E1</strain>
        <tissue evidence="1">Leaf</tissue>
    </source>
</reference>
<keyword evidence="2" id="KW-1185">Reference proteome</keyword>